<proteinExistence type="predicted"/>
<accession>A0A518D2I4</accession>
<evidence type="ECO:0000313" key="1">
    <source>
        <dbReference type="EMBL" id="QDU85693.1"/>
    </source>
</evidence>
<dbReference type="AlphaFoldDB" id="A0A518D2I4"/>
<keyword evidence="2" id="KW-1185">Reference proteome</keyword>
<dbReference type="PROSITE" id="PS51257">
    <property type="entry name" value="PROKAR_LIPOPROTEIN"/>
    <property type="match status" value="1"/>
</dbReference>
<gene>
    <name evidence="1" type="ORF">Pla163_28260</name>
</gene>
<protein>
    <submittedName>
        <fullName evidence="1">Uncharacterized protein</fullName>
    </submittedName>
</protein>
<dbReference type="Proteomes" id="UP000319342">
    <property type="component" value="Chromosome"/>
</dbReference>
<name>A0A518D2I4_9BACT</name>
<sequence length="832" mass="90515">MEHRSFPRSSALLRASLVTGLTSLIVACSGGGGGGSGLAPGAGFQLAGVWNFEREWLACNGAYRFETNPLEIADTGNGVDHLVRFGGFEFDAVLADDTLTLSGSSTVGSETLTIVDAALTIEPDGQTVSGTFEIDSVTVDFFTVQCFQTHEVRAFRPDATDQSELLGEWEWTMAVADREGAWEGDPVGATTRVPVTITPQREGRLTADLTTPDGNRLQLDLQEESDSIVLLPSTQLDEFFPPVEFEVVVDAFRLDRAARFAVGSLGLMESPTDGSAGSTTTYAVDMRRAPVGTAYMPYVSDVLGAADLRLVDPILVSSVDLGIDVENVGSASTLQDPSKVLGTNTALQYRGTFDPVAEEVTNLRAHTLYFRDTGGIWALDLAKRVDENGVERASVPEFVIETELAEDADLRCYPVIRGPRGVLTYRTPQGLMMTELEWDGTQRTTALPADVGTIHFETFDRENGVFEGLIVQRHEQQVGFDNHAIAGQVPFWPLGELLRVRADGTMQSLGQAIQPEVFRGTDGRVWFGPGERTSDTHSAPIYQFDPTTKEVYVVDSSYAGFSRKFIGVWRNNLWVAWRTDTLGDNGSVRLRMHWPGFGVSQPFSNLMAQFDDVRTEAGLNSVRAVLGRSRGVVSYVRNASPQIALYRSFDVNALVGANDIVPLTISEQVLSIFDKSGSARYAGVFGEFLLQSHNFFGKSFAIDLDTGLEYQMSSTDWRLDRGAVSDVHRFDGTAQEFRSMLLSSRDELWALPDTGAFLPDFFDPYDGVIRLDVGAGDYEAGWSWANSGPHLLVGRGGGSLGPAFLELMHDRQADSATVVDVGAAGAIVMPVK</sequence>
<dbReference type="EMBL" id="CP036290">
    <property type="protein sequence ID" value="QDU85693.1"/>
    <property type="molecule type" value="Genomic_DNA"/>
</dbReference>
<dbReference type="RefSeq" id="WP_145189513.1">
    <property type="nucleotide sequence ID" value="NZ_CP036290.1"/>
</dbReference>
<organism evidence="1 2">
    <name type="scientific">Rohdeia mirabilis</name>
    <dbReference type="NCBI Taxonomy" id="2528008"/>
    <lineage>
        <taxon>Bacteria</taxon>
        <taxon>Pseudomonadati</taxon>
        <taxon>Planctomycetota</taxon>
        <taxon>Planctomycetia</taxon>
        <taxon>Planctomycetia incertae sedis</taxon>
        <taxon>Rohdeia</taxon>
    </lineage>
</organism>
<reference evidence="1 2" key="1">
    <citation type="submission" date="2019-02" db="EMBL/GenBank/DDBJ databases">
        <title>Deep-cultivation of Planctomycetes and their phenomic and genomic characterization uncovers novel biology.</title>
        <authorList>
            <person name="Wiegand S."/>
            <person name="Jogler M."/>
            <person name="Boedeker C."/>
            <person name="Pinto D."/>
            <person name="Vollmers J."/>
            <person name="Rivas-Marin E."/>
            <person name="Kohn T."/>
            <person name="Peeters S.H."/>
            <person name="Heuer A."/>
            <person name="Rast P."/>
            <person name="Oberbeckmann S."/>
            <person name="Bunk B."/>
            <person name="Jeske O."/>
            <person name="Meyerdierks A."/>
            <person name="Storesund J.E."/>
            <person name="Kallscheuer N."/>
            <person name="Luecker S."/>
            <person name="Lage O.M."/>
            <person name="Pohl T."/>
            <person name="Merkel B.J."/>
            <person name="Hornburger P."/>
            <person name="Mueller R.-W."/>
            <person name="Bruemmer F."/>
            <person name="Labrenz M."/>
            <person name="Spormann A.M."/>
            <person name="Op den Camp H."/>
            <person name="Overmann J."/>
            <person name="Amann R."/>
            <person name="Jetten M.S.M."/>
            <person name="Mascher T."/>
            <person name="Medema M.H."/>
            <person name="Devos D.P."/>
            <person name="Kaster A.-K."/>
            <person name="Ovreas L."/>
            <person name="Rohde M."/>
            <person name="Galperin M.Y."/>
            <person name="Jogler C."/>
        </authorList>
    </citation>
    <scope>NUCLEOTIDE SEQUENCE [LARGE SCALE GENOMIC DNA]</scope>
    <source>
        <strain evidence="1 2">Pla163</strain>
    </source>
</reference>
<evidence type="ECO:0000313" key="2">
    <source>
        <dbReference type="Proteomes" id="UP000319342"/>
    </source>
</evidence>